<keyword evidence="1" id="KW-1133">Transmembrane helix</keyword>
<protein>
    <submittedName>
        <fullName evidence="2">TIGR04086 family membrane protein</fullName>
    </submittedName>
</protein>
<comment type="caution">
    <text evidence="2">The sequence shown here is derived from an EMBL/GenBank/DDBJ whole genome shotgun (WGS) entry which is preliminary data.</text>
</comment>
<dbReference type="InterPro" id="IPR023804">
    <property type="entry name" value="DUF3792_TM"/>
</dbReference>
<sequence>MNTSTRRLMAMPLMAGITFALIWLAIGALLLSLLLHFTSMKESNLGMMAFIVHSFASFVGGFSAGKRAESKGWYYGSSLGVFYGLIIIIVSFLATDVSLSLHSFILLLTVLAAGAFGGMIGVNLRK</sequence>
<gene>
    <name evidence="2" type="ORF">ACFP56_02880</name>
</gene>
<keyword evidence="1" id="KW-0812">Transmembrane</keyword>
<feature type="transmembrane region" description="Helical" evidence="1">
    <location>
        <begin position="12"/>
        <end position="35"/>
    </location>
</feature>
<name>A0ABW1UYK2_9BACL</name>
<reference evidence="3" key="1">
    <citation type="journal article" date="2019" name="Int. J. Syst. Evol. Microbiol.">
        <title>The Global Catalogue of Microorganisms (GCM) 10K type strain sequencing project: providing services to taxonomists for standard genome sequencing and annotation.</title>
        <authorList>
            <consortium name="The Broad Institute Genomics Platform"/>
            <consortium name="The Broad Institute Genome Sequencing Center for Infectious Disease"/>
            <person name="Wu L."/>
            <person name="Ma J."/>
        </authorList>
    </citation>
    <scope>NUCLEOTIDE SEQUENCE [LARGE SCALE GENOMIC DNA]</scope>
    <source>
        <strain evidence="3">PCU 280</strain>
    </source>
</reference>
<dbReference type="Pfam" id="PF12670">
    <property type="entry name" value="DUF3792"/>
    <property type="match status" value="1"/>
</dbReference>
<evidence type="ECO:0000313" key="2">
    <source>
        <dbReference type="EMBL" id="MFC6331552.1"/>
    </source>
</evidence>
<feature type="transmembrane region" description="Helical" evidence="1">
    <location>
        <begin position="47"/>
        <end position="65"/>
    </location>
</feature>
<keyword evidence="3" id="KW-1185">Reference proteome</keyword>
<dbReference type="Proteomes" id="UP001596233">
    <property type="component" value="Unassembled WGS sequence"/>
</dbReference>
<accession>A0ABW1UYK2</accession>
<evidence type="ECO:0000313" key="3">
    <source>
        <dbReference type="Proteomes" id="UP001596233"/>
    </source>
</evidence>
<evidence type="ECO:0000256" key="1">
    <source>
        <dbReference type="SAM" id="Phobius"/>
    </source>
</evidence>
<keyword evidence="1" id="KW-0472">Membrane</keyword>
<dbReference type="NCBIfam" id="TIGR04086">
    <property type="entry name" value="TIGR04086_membr"/>
    <property type="match status" value="1"/>
</dbReference>
<organism evidence="2 3">
    <name type="scientific">Paenibacillus septentrionalis</name>
    <dbReference type="NCBI Taxonomy" id="429342"/>
    <lineage>
        <taxon>Bacteria</taxon>
        <taxon>Bacillati</taxon>
        <taxon>Bacillota</taxon>
        <taxon>Bacilli</taxon>
        <taxon>Bacillales</taxon>
        <taxon>Paenibacillaceae</taxon>
        <taxon>Paenibacillus</taxon>
    </lineage>
</organism>
<feature type="transmembrane region" description="Helical" evidence="1">
    <location>
        <begin position="101"/>
        <end position="124"/>
    </location>
</feature>
<proteinExistence type="predicted"/>
<dbReference type="EMBL" id="JBHSTE010000001">
    <property type="protein sequence ID" value="MFC6331552.1"/>
    <property type="molecule type" value="Genomic_DNA"/>
</dbReference>
<feature type="transmembrane region" description="Helical" evidence="1">
    <location>
        <begin position="72"/>
        <end position="95"/>
    </location>
</feature>
<dbReference type="RefSeq" id="WP_379230918.1">
    <property type="nucleotide sequence ID" value="NZ_JBHSTE010000001.1"/>
</dbReference>